<keyword evidence="2" id="KW-1185">Reference proteome</keyword>
<sequence>MALMFPNTTQSTPLLLPPPPPPPSSLPPLLFSDFQLPPPSLPPLPASDIQYGSTNNGDGHIWNNQSGTGNLLCSSMMNECTPSSTSSSSSSLLPPTNQNLQIMDSSTDMFTANGDEDVDWTQLDNLELPENWIQDTITCSELENFLKNLDY</sequence>
<feature type="region of interest" description="Disordered" evidence="1">
    <location>
        <begin position="79"/>
        <end position="100"/>
    </location>
</feature>
<reference evidence="3" key="2">
    <citation type="submission" date="2025-08" db="UniProtKB">
        <authorList>
            <consortium name="RefSeq"/>
        </authorList>
    </citation>
    <scope>IDENTIFICATION</scope>
    <source>
        <tissue evidence="3">Leaf</tissue>
    </source>
</reference>
<evidence type="ECO:0000313" key="2">
    <source>
        <dbReference type="Proteomes" id="UP000813463"/>
    </source>
</evidence>
<organism evidence="2 3">
    <name type="scientific">Spinacia oleracea</name>
    <name type="common">Spinach</name>
    <dbReference type="NCBI Taxonomy" id="3562"/>
    <lineage>
        <taxon>Eukaryota</taxon>
        <taxon>Viridiplantae</taxon>
        <taxon>Streptophyta</taxon>
        <taxon>Embryophyta</taxon>
        <taxon>Tracheophyta</taxon>
        <taxon>Spermatophyta</taxon>
        <taxon>Magnoliopsida</taxon>
        <taxon>eudicotyledons</taxon>
        <taxon>Gunneridae</taxon>
        <taxon>Pentapetalae</taxon>
        <taxon>Caryophyllales</taxon>
        <taxon>Chenopodiaceae</taxon>
        <taxon>Chenopodioideae</taxon>
        <taxon>Anserineae</taxon>
        <taxon>Spinacia</taxon>
    </lineage>
</organism>
<evidence type="ECO:0000256" key="1">
    <source>
        <dbReference type="SAM" id="MobiDB-lite"/>
    </source>
</evidence>
<reference evidence="2" key="1">
    <citation type="journal article" date="2021" name="Nat. Commun.">
        <title>Genomic analyses provide insights into spinach domestication and the genetic basis of agronomic traits.</title>
        <authorList>
            <person name="Cai X."/>
            <person name="Sun X."/>
            <person name="Xu C."/>
            <person name="Sun H."/>
            <person name="Wang X."/>
            <person name="Ge C."/>
            <person name="Zhang Z."/>
            <person name="Wang Q."/>
            <person name="Fei Z."/>
            <person name="Jiao C."/>
            <person name="Wang Q."/>
        </authorList>
    </citation>
    <scope>NUCLEOTIDE SEQUENCE [LARGE SCALE GENOMIC DNA]</scope>
    <source>
        <strain evidence="2">cv. Varoflay</strain>
    </source>
</reference>
<feature type="compositionally biased region" description="Pro residues" evidence="1">
    <location>
        <begin position="15"/>
        <end position="26"/>
    </location>
</feature>
<feature type="region of interest" description="Disordered" evidence="1">
    <location>
        <begin position="1"/>
        <end position="65"/>
    </location>
</feature>
<feature type="compositionally biased region" description="Low complexity" evidence="1">
    <location>
        <begin position="81"/>
        <end position="96"/>
    </location>
</feature>
<feature type="compositionally biased region" description="Pro residues" evidence="1">
    <location>
        <begin position="36"/>
        <end position="45"/>
    </location>
</feature>
<dbReference type="Proteomes" id="UP000813463">
    <property type="component" value="Chromosome 5"/>
</dbReference>
<evidence type="ECO:0000313" key="3">
    <source>
        <dbReference type="RefSeq" id="XP_056684378.1"/>
    </source>
</evidence>
<name>A0ABM3QLZ2_SPIOL</name>
<gene>
    <name evidence="3" type="primary">LOC130460812</name>
</gene>
<accession>A0ABM3QLZ2</accession>
<feature type="compositionally biased region" description="Polar residues" evidence="1">
    <location>
        <begin position="50"/>
        <end position="65"/>
    </location>
</feature>
<protein>
    <submittedName>
        <fullName evidence="3">Uncharacterized protein</fullName>
    </submittedName>
</protein>
<feature type="compositionally biased region" description="Polar residues" evidence="1">
    <location>
        <begin position="1"/>
        <end position="12"/>
    </location>
</feature>
<dbReference type="GeneID" id="130460812"/>
<dbReference type="RefSeq" id="XP_056684378.1">
    <property type="nucleotide sequence ID" value="XM_056828400.1"/>
</dbReference>
<proteinExistence type="predicted"/>